<sequence length="181" mass="20356">MASTETFTMQTYSFKKDNATQNTIVTLQIRMRHKYCQVHLQTYVDDDVALPLTFVREVVVSPVVTSDRFPMPPFVIALPPLRRRSILNALASLGIEGSLCECLALSIEKCVIREAQRFGYKGFEVVAELELTTVYGYAHEMAATSSPSLLRRRRIAAKVDVYDREMAPCSMMAASDPKKIV</sequence>
<accession>A0AAW1XKQ2</accession>
<evidence type="ECO:0000313" key="2">
    <source>
        <dbReference type="Proteomes" id="UP001457282"/>
    </source>
</evidence>
<organism evidence="1 2">
    <name type="scientific">Rubus argutus</name>
    <name type="common">Southern blackberry</name>
    <dbReference type="NCBI Taxonomy" id="59490"/>
    <lineage>
        <taxon>Eukaryota</taxon>
        <taxon>Viridiplantae</taxon>
        <taxon>Streptophyta</taxon>
        <taxon>Embryophyta</taxon>
        <taxon>Tracheophyta</taxon>
        <taxon>Spermatophyta</taxon>
        <taxon>Magnoliopsida</taxon>
        <taxon>eudicotyledons</taxon>
        <taxon>Gunneridae</taxon>
        <taxon>Pentapetalae</taxon>
        <taxon>rosids</taxon>
        <taxon>fabids</taxon>
        <taxon>Rosales</taxon>
        <taxon>Rosaceae</taxon>
        <taxon>Rosoideae</taxon>
        <taxon>Rosoideae incertae sedis</taxon>
        <taxon>Rubus</taxon>
    </lineage>
</organism>
<dbReference type="Proteomes" id="UP001457282">
    <property type="component" value="Unassembled WGS sequence"/>
</dbReference>
<gene>
    <name evidence="1" type="ORF">M0R45_013756</name>
</gene>
<protein>
    <submittedName>
        <fullName evidence="1">Uncharacterized protein</fullName>
    </submittedName>
</protein>
<proteinExistence type="predicted"/>
<dbReference type="AlphaFoldDB" id="A0AAW1XKQ2"/>
<dbReference type="EMBL" id="JBEDUW010000003">
    <property type="protein sequence ID" value="KAK9936936.1"/>
    <property type="molecule type" value="Genomic_DNA"/>
</dbReference>
<reference evidence="1 2" key="1">
    <citation type="journal article" date="2023" name="G3 (Bethesda)">
        <title>A chromosome-length genome assembly and annotation of blackberry (Rubus argutus, cv. 'Hillquist').</title>
        <authorList>
            <person name="Bruna T."/>
            <person name="Aryal R."/>
            <person name="Dudchenko O."/>
            <person name="Sargent D.J."/>
            <person name="Mead D."/>
            <person name="Buti M."/>
            <person name="Cavallini A."/>
            <person name="Hytonen T."/>
            <person name="Andres J."/>
            <person name="Pham M."/>
            <person name="Weisz D."/>
            <person name="Mascagni F."/>
            <person name="Usai G."/>
            <person name="Natali L."/>
            <person name="Bassil N."/>
            <person name="Fernandez G.E."/>
            <person name="Lomsadze A."/>
            <person name="Armour M."/>
            <person name="Olukolu B."/>
            <person name="Poorten T."/>
            <person name="Britton C."/>
            <person name="Davik J."/>
            <person name="Ashrafi H."/>
            <person name="Aiden E.L."/>
            <person name="Borodovsky M."/>
            <person name="Worthington M."/>
        </authorList>
    </citation>
    <scope>NUCLEOTIDE SEQUENCE [LARGE SCALE GENOMIC DNA]</scope>
    <source>
        <strain evidence="1">PI 553951</strain>
    </source>
</reference>
<name>A0AAW1XKQ2_RUBAR</name>
<keyword evidence="2" id="KW-1185">Reference proteome</keyword>
<evidence type="ECO:0000313" key="1">
    <source>
        <dbReference type="EMBL" id="KAK9936936.1"/>
    </source>
</evidence>
<comment type="caution">
    <text evidence="1">The sequence shown here is derived from an EMBL/GenBank/DDBJ whole genome shotgun (WGS) entry which is preliminary data.</text>
</comment>